<dbReference type="AlphaFoldDB" id="A0A4R7J9R4"/>
<dbReference type="OrthoDB" id="3443678at2"/>
<dbReference type="Proteomes" id="UP000295371">
    <property type="component" value="Unassembled WGS sequence"/>
</dbReference>
<gene>
    <name evidence="2" type="ORF">CLV29_0948</name>
</gene>
<dbReference type="InterPro" id="IPR011047">
    <property type="entry name" value="Quinoprotein_ADH-like_sf"/>
</dbReference>
<sequence length="445" mass="46437">MCPRPASFVAVLAALTLAVSSSGCSLVGRTIEQGNAVELELDAIAGIGGRDPEPGLAMAGHLAVAENGLAVVDASTGEPSAVYPESAVVASPQVVHIAEDGSALVADGETGEVPQFFRIQGDELDRFPLPDLTGSGDRLTELSVIGTSTGAITISACTESSEVKYLAGLDPVTGAILWRAESDRGSACLPDAVGELHESTAVAVAVGTAEEPTQRVLDQRTGTVLNDWSEDLVVGSAFLRGEQVIAFDLHGQVASWPLGDNRVSWSTPSCLRTDRGAAWRWGSEVGTMPIGATSVRYATLICGEESMLIDFSAGTSIPTETDAPASEERLSTGRFTVLLSDGTLSGRDELSGTEAWSESLELEPGEAVTLAATTGQAQPLVALEITQPSEDGRLIESQRVQVIDPETGEVVARSTDGFVSARAGSAMLVVDQRRQRVLLVPNPQR</sequence>
<dbReference type="PROSITE" id="PS51257">
    <property type="entry name" value="PROKAR_LIPOPROTEIN"/>
    <property type="match status" value="1"/>
</dbReference>
<dbReference type="EMBL" id="SOAW01000001">
    <property type="protein sequence ID" value="TDT33337.1"/>
    <property type="molecule type" value="Genomic_DNA"/>
</dbReference>
<evidence type="ECO:0000313" key="2">
    <source>
        <dbReference type="EMBL" id="TDT33337.1"/>
    </source>
</evidence>
<accession>A0A4R7J9R4</accession>
<comment type="caution">
    <text evidence="2">The sequence shown here is derived from an EMBL/GenBank/DDBJ whole genome shotgun (WGS) entry which is preliminary data.</text>
</comment>
<dbReference type="Gene3D" id="2.130.10.10">
    <property type="entry name" value="YVTN repeat-like/Quinoprotein amine dehydrogenase"/>
    <property type="match status" value="1"/>
</dbReference>
<proteinExistence type="predicted"/>
<dbReference type="RefSeq" id="WP_133753869.1">
    <property type="nucleotide sequence ID" value="NZ_CP171129.1"/>
</dbReference>
<evidence type="ECO:0000313" key="3">
    <source>
        <dbReference type="Proteomes" id="UP000295371"/>
    </source>
</evidence>
<keyword evidence="3" id="KW-1185">Reference proteome</keyword>
<dbReference type="InterPro" id="IPR015943">
    <property type="entry name" value="WD40/YVTN_repeat-like_dom_sf"/>
</dbReference>
<keyword evidence="1" id="KW-0732">Signal</keyword>
<reference evidence="2 3" key="1">
    <citation type="submission" date="2019-03" db="EMBL/GenBank/DDBJ databases">
        <title>Genomic Encyclopedia of Archaeal and Bacterial Type Strains, Phase II (KMG-II): from individual species to whole genera.</title>
        <authorList>
            <person name="Goeker M."/>
        </authorList>
    </citation>
    <scope>NUCLEOTIDE SEQUENCE [LARGE SCALE GENOMIC DNA]</scope>
    <source>
        <strain evidence="2 3">DSM 24323</strain>
    </source>
</reference>
<name>A0A4R7J9R4_9ACTN</name>
<dbReference type="SUPFAM" id="SSF50998">
    <property type="entry name" value="Quinoprotein alcohol dehydrogenase-like"/>
    <property type="match status" value="1"/>
</dbReference>
<organism evidence="2 3">
    <name type="scientific">Naumannella halotolerans</name>
    <dbReference type="NCBI Taxonomy" id="993414"/>
    <lineage>
        <taxon>Bacteria</taxon>
        <taxon>Bacillati</taxon>
        <taxon>Actinomycetota</taxon>
        <taxon>Actinomycetes</taxon>
        <taxon>Propionibacteriales</taxon>
        <taxon>Propionibacteriaceae</taxon>
        <taxon>Naumannella</taxon>
    </lineage>
</organism>
<feature type="signal peptide" evidence="1">
    <location>
        <begin position="1"/>
        <end position="25"/>
    </location>
</feature>
<evidence type="ECO:0000256" key="1">
    <source>
        <dbReference type="SAM" id="SignalP"/>
    </source>
</evidence>
<feature type="chain" id="PRO_5038707676" evidence="1">
    <location>
        <begin position="26"/>
        <end position="445"/>
    </location>
</feature>
<protein>
    <submittedName>
        <fullName evidence="2">Putative pyrroloquinoline-quinone binding quinoprotein</fullName>
    </submittedName>
</protein>